<dbReference type="PROSITE" id="PS50042">
    <property type="entry name" value="CNMP_BINDING_3"/>
    <property type="match status" value="1"/>
</dbReference>
<dbReference type="Proteomes" id="UP000541583">
    <property type="component" value="Unassembled WGS sequence"/>
</dbReference>
<evidence type="ECO:0000313" key="2">
    <source>
        <dbReference type="EMBL" id="MBB6109084.1"/>
    </source>
</evidence>
<evidence type="ECO:0000313" key="3">
    <source>
        <dbReference type="Proteomes" id="UP000541583"/>
    </source>
</evidence>
<feature type="domain" description="Cyclic nucleotide-binding" evidence="1">
    <location>
        <begin position="30"/>
        <end position="114"/>
    </location>
</feature>
<dbReference type="RefSeq" id="WP_076372462.1">
    <property type="nucleotide sequence ID" value="NZ_FTMG01000003.1"/>
</dbReference>
<dbReference type="InterPro" id="IPR000595">
    <property type="entry name" value="cNMP-bd_dom"/>
</dbReference>
<protein>
    <submittedName>
        <fullName evidence="2">CRP-like cAMP-binding protein</fullName>
    </submittedName>
</protein>
<dbReference type="InterPro" id="IPR014710">
    <property type="entry name" value="RmlC-like_jellyroll"/>
</dbReference>
<comment type="caution">
    <text evidence="2">The sequence shown here is derived from an EMBL/GenBank/DDBJ whole genome shotgun (WGS) entry which is preliminary data.</text>
</comment>
<accession>A0ABR6PH34</accession>
<proteinExistence type="predicted"/>
<dbReference type="InterPro" id="IPR018490">
    <property type="entry name" value="cNMP-bd_dom_sf"/>
</dbReference>
<dbReference type="EMBL" id="JACHCB010000003">
    <property type="protein sequence ID" value="MBB6109084.1"/>
    <property type="molecule type" value="Genomic_DNA"/>
</dbReference>
<gene>
    <name evidence="2" type="ORF">HDF23_001827</name>
</gene>
<dbReference type="SUPFAM" id="SSF51206">
    <property type="entry name" value="cAMP-binding domain-like"/>
    <property type="match status" value="1"/>
</dbReference>
<dbReference type="CDD" id="cd00038">
    <property type="entry name" value="CAP_ED"/>
    <property type="match status" value="1"/>
</dbReference>
<sequence length="187" mass="22033">MQEILRRHIEKIVPLSDEEFAFVWAHFTAKKYKKHQFLIQEGEAVKYHYFVLSGLLKLVYTDEAGKEHIVSFAMEDWWESDFYAFYTQTKATMSLECLEDTKVLCLSLDDYKKLCDGLQKMVRFFLEKANFGFIGSQRRIISWLTLSSKERYEQLLKQYPSLIQRVPKSLLAAYLGVSRETLSRLSS</sequence>
<reference evidence="2 3" key="1">
    <citation type="submission" date="2020-08" db="EMBL/GenBank/DDBJ databases">
        <title>Genomic Encyclopedia of Type Strains, Phase IV (KMG-V): Genome sequencing to study the core and pangenomes of soil and plant-associated prokaryotes.</title>
        <authorList>
            <person name="Whitman W."/>
        </authorList>
    </citation>
    <scope>NUCLEOTIDE SEQUENCE [LARGE SCALE GENOMIC DNA]</scope>
    <source>
        <strain evidence="2 3">ANJLi2</strain>
    </source>
</reference>
<evidence type="ECO:0000259" key="1">
    <source>
        <dbReference type="PROSITE" id="PS50042"/>
    </source>
</evidence>
<dbReference type="Gene3D" id="2.60.120.10">
    <property type="entry name" value="Jelly Rolls"/>
    <property type="match status" value="1"/>
</dbReference>
<organism evidence="2 3">
    <name type="scientific">Mucilaginibacter lappiensis</name>
    <dbReference type="NCBI Taxonomy" id="354630"/>
    <lineage>
        <taxon>Bacteria</taxon>
        <taxon>Pseudomonadati</taxon>
        <taxon>Bacteroidota</taxon>
        <taxon>Sphingobacteriia</taxon>
        <taxon>Sphingobacteriales</taxon>
        <taxon>Sphingobacteriaceae</taxon>
        <taxon>Mucilaginibacter</taxon>
    </lineage>
</organism>
<keyword evidence="3" id="KW-1185">Reference proteome</keyword>
<name>A0ABR6PH34_9SPHI</name>
<dbReference type="Pfam" id="PF00027">
    <property type="entry name" value="cNMP_binding"/>
    <property type="match status" value="1"/>
</dbReference>